<protein>
    <submittedName>
        <fullName evidence="1">Uncharacterized protein</fullName>
    </submittedName>
</protein>
<accession>A0A3M7Q539</accession>
<evidence type="ECO:0000313" key="2">
    <source>
        <dbReference type="Proteomes" id="UP000276133"/>
    </source>
</evidence>
<reference evidence="1 2" key="1">
    <citation type="journal article" date="2018" name="Sci. Rep.">
        <title>Genomic signatures of local adaptation to the degree of environmental predictability in rotifers.</title>
        <authorList>
            <person name="Franch-Gras L."/>
            <person name="Hahn C."/>
            <person name="Garcia-Roger E.M."/>
            <person name="Carmona M.J."/>
            <person name="Serra M."/>
            <person name="Gomez A."/>
        </authorList>
    </citation>
    <scope>NUCLEOTIDE SEQUENCE [LARGE SCALE GENOMIC DNA]</scope>
    <source>
        <strain evidence="1">HYR1</strain>
    </source>
</reference>
<organism evidence="1 2">
    <name type="scientific">Brachionus plicatilis</name>
    <name type="common">Marine rotifer</name>
    <name type="synonym">Brachionus muelleri</name>
    <dbReference type="NCBI Taxonomy" id="10195"/>
    <lineage>
        <taxon>Eukaryota</taxon>
        <taxon>Metazoa</taxon>
        <taxon>Spiralia</taxon>
        <taxon>Gnathifera</taxon>
        <taxon>Rotifera</taxon>
        <taxon>Eurotatoria</taxon>
        <taxon>Monogononta</taxon>
        <taxon>Pseudotrocha</taxon>
        <taxon>Ploima</taxon>
        <taxon>Brachionidae</taxon>
        <taxon>Brachionus</taxon>
    </lineage>
</organism>
<evidence type="ECO:0000313" key="1">
    <source>
        <dbReference type="EMBL" id="RNA06302.1"/>
    </source>
</evidence>
<dbReference type="Proteomes" id="UP000276133">
    <property type="component" value="Unassembled WGS sequence"/>
</dbReference>
<comment type="caution">
    <text evidence="1">The sequence shown here is derived from an EMBL/GenBank/DDBJ whole genome shotgun (WGS) entry which is preliminary data.</text>
</comment>
<proteinExistence type="predicted"/>
<gene>
    <name evidence="1" type="ORF">BpHYR1_042372</name>
</gene>
<keyword evidence="2" id="KW-1185">Reference proteome</keyword>
<sequence>MRSGFTISIIKKQTYLNLYGFSTYHLNLKLKTFTVKPLTSRSKILTQNITSRNLNNFNGTISFSNHCIFFFNKKNWFCEVQYKIIEQNFKINSVNAEWCNIQSSINCNSLLMMCKISAKCTTLDNIDIYFFLKSQTLIFDATLNVALSCIYRIKFEH</sequence>
<name>A0A3M7Q539_BRAPC</name>
<dbReference type="AlphaFoldDB" id="A0A3M7Q539"/>
<dbReference type="EMBL" id="REGN01007439">
    <property type="protein sequence ID" value="RNA06302.1"/>
    <property type="molecule type" value="Genomic_DNA"/>
</dbReference>